<dbReference type="InterPro" id="IPR011333">
    <property type="entry name" value="SKP1/BTB/POZ_sf"/>
</dbReference>
<dbReference type="PANTHER" id="PTHR24412">
    <property type="entry name" value="KELCH PROTEIN"/>
    <property type="match status" value="1"/>
</dbReference>
<organism evidence="11 12">
    <name type="scientific">Branchiostoma lanceolatum</name>
    <name type="common">Common lancelet</name>
    <name type="synonym">Amphioxus lanceolatum</name>
    <dbReference type="NCBI Taxonomy" id="7740"/>
    <lineage>
        <taxon>Eukaryota</taxon>
        <taxon>Metazoa</taxon>
        <taxon>Chordata</taxon>
        <taxon>Cephalochordata</taxon>
        <taxon>Leptocardii</taxon>
        <taxon>Amphioxiformes</taxon>
        <taxon>Branchiostomatidae</taxon>
        <taxon>Branchiostoma</taxon>
    </lineage>
</organism>
<keyword evidence="2" id="KW-0880">Kelch repeat</keyword>
<evidence type="ECO:0000256" key="5">
    <source>
        <dbReference type="ARBA" id="ARBA00022989"/>
    </source>
</evidence>
<evidence type="ECO:0000256" key="4">
    <source>
        <dbReference type="ARBA" id="ARBA00022737"/>
    </source>
</evidence>
<dbReference type="AlphaFoldDB" id="A0A8J9ZS83"/>
<dbReference type="OrthoDB" id="6423876at2759"/>
<feature type="region of interest" description="Disordered" evidence="8">
    <location>
        <begin position="239"/>
        <end position="266"/>
    </location>
</feature>
<evidence type="ECO:0000256" key="6">
    <source>
        <dbReference type="ARBA" id="ARBA00023136"/>
    </source>
</evidence>
<dbReference type="PROSITE" id="PS50097">
    <property type="entry name" value="BTB"/>
    <property type="match status" value="1"/>
</dbReference>
<evidence type="ECO:0000259" key="10">
    <source>
        <dbReference type="PROSITE" id="PS50097"/>
    </source>
</evidence>
<dbReference type="Pfam" id="PF26158">
    <property type="entry name" value="Claudin_TMEM179-179B"/>
    <property type="match status" value="1"/>
</dbReference>
<proteinExistence type="inferred from homology"/>
<evidence type="ECO:0000256" key="2">
    <source>
        <dbReference type="ARBA" id="ARBA00022441"/>
    </source>
</evidence>
<keyword evidence="3 9" id="KW-0812">Transmembrane</keyword>
<comment type="similarity">
    <text evidence="7">Belongs to the TMEM179 family.</text>
</comment>
<dbReference type="InterPro" id="IPR059010">
    <property type="entry name" value="TMEM179-179B"/>
</dbReference>
<protein>
    <submittedName>
        <fullName evidence="11">KLHL24 protein</fullName>
    </submittedName>
</protein>
<dbReference type="EMBL" id="OV696689">
    <property type="protein sequence ID" value="CAH1262607.1"/>
    <property type="molecule type" value="Genomic_DNA"/>
</dbReference>
<keyword evidence="4" id="KW-0677">Repeat</keyword>
<evidence type="ECO:0000256" key="8">
    <source>
        <dbReference type="SAM" id="MobiDB-lite"/>
    </source>
</evidence>
<comment type="subcellular location">
    <subcellularLocation>
        <location evidence="1">Membrane</location>
        <topology evidence="1">Multi-pass membrane protein</topology>
    </subcellularLocation>
</comment>
<name>A0A8J9ZS83_BRALA</name>
<dbReference type="SMART" id="SM00225">
    <property type="entry name" value="BTB"/>
    <property type="match status" value="1"/>
</dbReference>
<dbReference type="Proteomes" id="UP000838412">
    <property type="component" value="Chromosome 4"/>
</dbReference>
<dbReference type="Pfam" id="PF00651">
    <property type="entry name" value="BTB"/>
    <property type="match status" value="1"/>
</dbReference>
<sequence length="266" mass="29873">MDATARPSFLSWNWTPPKIPGVQDDSYAAWFFQQLQDFRSEGHLVDVTLCAEGMEIPCHRLVLSACTDYFRAMFRGGHPESRKDKIEMLGVNGEALESLVTYAYTSNINITMDNVQPLFEAANMLQVKPVEEGCEKFLKDKTEMWVMPAILCNAGLMALVFIASCVMSVGFTMWCNSLSSLGFKCVDAPTLDWGSYNGSTFYTHLAAAQGAFWVTFLMWGGNLGMSLWRWRLNRRARSQTQMPSTVSDKAPITDHPEYDPSASRVI</sequence>
<evidence type="ECO:0000256" key="3">
    <source>
        <dbReference type="ARBA" id="ARBA00022692"/>
    </source>
</evidence>
<accession>A0A8J9ZS83</accession>
<dbReference type="InterPro" id="IPR000210">
    <property type="entry name" value="BTB/POZ_dom"/>
</dbReference>
<keyword evidence="6 9" id="KW-0472">Membrane</keyword>
<feature type="transmembrane region" description="Helical" evidence="9">
    <location>
        <begin position="201"/>
        <end position="228"/>
    </location>
</feature>
<keyword evidence="12" id="KW-1185">Reference proteome</keyword>
<evidence type="ECO:0000256" key="9">
    <source>
        <dbReference type="SAM" id="Phobius"/>
    </source>
</evidence>
<keyword evidence="5 9" id="KW-1133">Transmembrane helix</keyword>
<evidence type="ECO:0000313" key="12">
    <source>
        <dbReference type="Proteomes" id="UP000838412"/>
    </source>
</evidence>
<evidence type="ECO:0000256" key="1">
    <source>
        <dbReference type="ARBA" id="ARBA00004141"/>
    </source>
</evidence>
<gene>
    <name evidence="11" type="primary">KLHL24</name>
    <name evidence="11" type="ORF">BLAG_LOCUS17582</name>
</gene>
<dbReference type="SUPFAM" id="SSF54695">
    <property type="entry name" value="POZ domain"/>
    <property type="match status" value="1"/>
</dbReference>
<feature type="domain" description="BTB" evidence="10">
    <location>
        <begin position="45"/>
        <end position="112"/>
    </location>
</feature>
<evidence type="ECO:0000256" key="7">
    <source>
        <dbReference type="ARBA" id="ARBA00093776"/>
    </source>
</evidence>
<dbReference type="PANTHER" id="PTHR24412:SF272">
    <property type="entry name" value="KELCH-LIKE PROTEIN DIABLO"/>
    <property type="match status" value="1"/>
</dbReference>
<evidence type="ECO:0000313" key="11">
    <source>
        <dbReference type="EMBL" id="CAH1262607.1"/>
    </source>
</evidence>
<feature type="transmembrane region" description="Helical" evidence="9">
    <location>
        <begin position="145"/>
        <end position="174"/>
    </location>
</feature>
<dbReference type="Gene3D" id="3.30.710.10">
    <property type="entry name" value="Potassium Channel Kv1.1, Chain A"/>
    <property type="match status" value="1"/>
</dbReference>
<reference evidence="11" key="1">
    <citation type="submission" date="2022-01" db="EMBL/GenBank/DDBJ databases">
        <authorList>
            <person name="Braso-Vives M."/>
        </authorList>
    </citation>
    <scope>NUCLEOTIDE SEQUENCE</scope>
</reference>